<comment type="caution">
    <text evidence="2">The sequence shown here is derived from an EMBL/GenBank/DDBJ whole genome shotgun (WGS) entry which is preliminary data.</text>
</comment>
<keyword evidence="3" id="KW-1185">Reference proteome</keyword>
<proteinExistence type="predicted"/>
<sequence>MVVHTRSIETGGSNPPPTMEDLMRTIVEMGKNIKDLQDHLNSGEGTSQSGCPRPGNNGNQQIPYLNISLLGFACHGGQISQKQIGYRALEVRPLPDSMHVQPKLAQRRGLVLPRWLGAMPLATNSALMMLGSPLNVQPKPAQRRELVLPLVTAPTRSVLRACMLPENLYYNS</sequence>
<accession>A0A2U1MH13</accession>
<reference evidence="2 3" key="1">
    <citation type="journal article" date="2018" name="Mol. Plant">
        <title>The genome of Artemisia annua provides insight into the evolution of Asteraceae family and artemisinin biosynthesis.</title>
        <authorList>
            <person name="Shen Q."/>
            <person name="Zhang L."/>
            <person name="Liao Z."/>
            <person name="Wang S."/>
            <person name="Yan T."/>
            <person name="Shi P."/>
            <person name="Liu M."/>
            <person name="Fu X."/>
            <person name="Pan Q."/>
            <person name="Wang Y."/>
            <person name="Lv Z."/>
            <person name="Lu X."/>
            <person name="Zhang F."/>
            <person name="Jiang W."/>
            <person name="Ma Y."/>
            <person name="Chen M."/>
            <person name="Hao X."/>
            <person name="Li L."/>
            <person name="Tang Y."/>
            <person name="Lv G."/>
            <person name="Zhou Y."/>
            <person name="Sun X."/>
            <person name="Brodelius P.E."/>
            <person name="Rose J.K.C."/>
            <person name="Tang K."/>
        </authorList>
    </citation>
    <scope>NUCLEOTIDE SEQUENCE [LARGE SCALE GENOMIC DNA]</scope>
    <source>
        <strain evidence="3">cv. Huhao1</strain>
        <tissue evidence="2">Leaf</tissue>
    </source>
</reference>
<gene>
    <name evidence="2" type="ORF">CTI12_AA170730</name>
</gene>
<dbReference type="Proteomes" id="UP000245207">
    <property type="component" value="Unassembled WGS sequence"/>
</dbReference>
<evidence type="ECO:0000313" key="3">
    <source>
        <dbReference type="Proteomes" id="UP000245207"/>
    </source>
</evidence>
<name>A0A2U1MH13_ARTAN</name>
<feature type="compositionally biased region" description="Polar residues" evidence="1">
    <location>
        <begin position="39"/>
        <end position="57"/>
    </location>
</feature>
<evidence type="ECO:0000256" key="1">
    <source>
        <dbReference type="SAM" id="MobiDB-lite"/>
    </source>
</evidence>
<dbReference type="EMBL" id="PKPP01005334">
    <property type="protein sequence ID" value="PWA60519.1"/>
    <property type="molecule type" value="Genomic_DNA"/>
</dbReference>
<dbReference type="AlphaFoldDB" id="A0A2U1MH13"/>
<evidence type="ECO:0000313" key="2">
    <source>
        <dbReference type="EMBL" id="PWA60519.1"/>
    </source>
</evidence>
<feature type="region of interest" description="Disordered" evidence="1">
    <location>
        <begin position="37"/>
        <end position="57"/>
    </location>
</feature>
<protein>
    <submittedName>
        <fullName evidence="2">Uncharacterized protein</fullName>
    </submittedName>
</protein>
<organism evidence="2 3">
    <name type="scientific">Artemisia annua</name>
    <name type="common">Sweet wormwood</name>
    <dbReference type="NCBI Taxonomy" id="35608"/>
    <lineage>
        <taxon>Eukaryota</taxon>
        <taxon>Viridiplantae</taxon>
        <taxon>Streptophyta</taxon>
        <taxon>Embryophyta</taxon>
        <taxon>Tracheophyta</taxon>
        <taxon>Spermatophyta</taxon>
        <taxon>Magnoliopsida</taxon>
        <taxon>eudicotyledons</taxon>
        <taxon>Gunneridae</taxon>
        <taxon>Pentapetalae</taxon>
        <taxon>asterids</taxon>
        <taxon>campanulids</taxon>
        <taxon>Asterales</taxon>
        <taxon>Asteraceae</taxon>
        <taxon>Asteroideae</taxon>
        <taxon>Anthemideae</taxon>
        <taxon>Artemisiinae</taxon>
        <taxon>Artemisia</taxon>
    </lineage>
</organism>